<protein>
    <submittedName>
        <fullName evidence="1">Uncharacterized protein</fullName>
    </submittedName>
</protein>
<proteinExistence type="predicted"/>
<accession>A0A7Z2JF45</accession>
<reference evidence="1 2" key="1">
    <citation type="submission" date="2019-12" db="EMBL/GenBank/DDBJ databases">
        <title>Paraburkholderia acidiphila 7Q-K02 sp. nov and Paraburkholderia acidisoli DHF22 sp. nov., two strains isolated from forest soil.</title>
        <authorList>
            <person name="Gao Z."/>
            <person name="Qiu L."/>
        </authorList>
    </citation>
    <scope>NUCLEOTIDE SEQUENCE [LARGE SCALE GENOMIC DNA]</scope>
    <source>
        <strain evidence="1 2">DHF22</strain>
    </source>
</reference>
<sequence length="50" mass="5199">MHADGEAVVVPARMFGVRLVAGPFETVDVPIVNHCQAAGSLVFGMVFGAQ</sequence>
<dbReference type="RefSeq" id="WP_158949275.1">
    <property type="nucleotide sequence ID" value="NZ_CP046913.1"/>
</dbReference>
<evidence type="ECO:0000313" key="2">
    <source>
        <dbReference type="Proteomes" id="UP000433577"/>
    </source>
</evidence>
<evidence type="ECO:0000313" key="1">
    <source>
        <dbReference type="EMBL" id="QGZ61104.1"/>
    </source>
</evidence>
<dbReference type="EMBL" id="CP046913">
    <property type="protein sequence ID" value="QGZ61104.1"/>
    <property type="molecule type" value="Genomic_DNA"/>
</dbReference>
<dbReference type="AlphaFoldDB" id="A0A7Z2JF45"/>
<gene>
    <name evidence="1" type="ORF">FAZ98_04785</name>
</gene>
<organism evidence="1 2">
    <name type="scientific">Paraburkholderia acidisoli</name>
    <dbReference type="NCBI Taxonomy" id="2571748"/>
    <lineage>
        <taxon>Bacteria</taxon>
        <taxon>Pseudomonadati</taxon>
        <taxon>Pseudomonadota</taxon>
        <taxon>Betaproteobacteria</taxon>
        <taxon>Burkholderiales</taxon>
        <taxon>Burkholderiaceae</taxon>
        <taxon>Paraburkholderia</taxon>
    </lineage>
</organism>
<keyword evidence="2" id="KW-1185">Reference proteome</keyword>
<dbReference type="Proteomes" id="UP000433577">
    <property type="component" value="Chromosome 1"/>
</dbReference>
<name>A0A7Z2JF45_9BURK</name>
<dbReference type="KEGG" id="pacs:FAZ98_04785"/>